<reference evidence="8" key="1">
    <citation type="submission" date="2022-01" db="EMBL/GenBank/DDBJ databases">
        <title>Colwellia maritima, isolated from seawater.</title>
        <authorList>
            <person name="Kristyanto S."/>
            <person name="Jung J."/>
            <person name="Jeon C.O."/>
        </authorList>
    </citation>
    <scope>NUCLEOTIDE SEQUENCE</scope>
    <source>
        <strain evidence="8">MSW7</strain>
    </source>
</reference>
<evidence type="ECO:0000313" key="9">
    <source>
        <dbReference type="Proteomes" id="UP001139646"/>
    </source>
</evidence>
<evidence type="ECO:0000256" key="1">
    <source>
        <dbReference type="ARBA" id="ARBA00004236"/>
    </source>
</evidence>
<keyword evidence="6 7" id="KW-0472">Membrane</keyword>
<dbReference type="InterPro" id="IPR019305">
    <property type="entry name" value="Uncharacterised_Smp"/>
</dbReference>
<keyword evidence="3" id="KW-1003">Cell membrane</keyword>
<evidence type="ECO:0000313" key="8">
    <source>
        <dbReference type="EMBL" id="MCI2283315.1"/>
    </source>
</evidence>
<keyword evidence="5 7" id="KW-1133">Transmembrane helix</keyword>
<accession>A0ABS9WZG1</accession>
<comment type="similarity">
    <text evidence="2">Belongs to the Smp family.</text>
</comment>
<keyword evidence="9" id="KW-1185">Reference proteome</keyword>
<comment type="caution">
    <text evidence="8">The sequence shown here is derived from an EMBL/GenBank/DDBJ whole genome shotgun (WGS) entry which is preliminary data.</text>
</comment>
<proteinExistence type="inferred from homology"/>
<comment type="subcellular location">
    <subcellularLocation>
        <location evidence="1">Cell membrane</location>
    </subcellularLocation>
</comment>
<feature type="transmembrane region" description="Helical" evidence="7">
    <location>
        <begin position="20"/>
        <end position="39"/>
    </location>
</feature>
<evidence type="ECO:0000256" key="2">
    <source>
        <dbReference type="ARBA" id="ARBA00005362"/>
    </source>
</evidence>
<feature type="transmembrane region" description="Helical" evidence="7">
    <location>
        <begin position="185"/>
        <end position="203"/>
    </location>
</feature>
<evidence type="ECO:0000256" key="4">
    <source>
        <dbReference type="ARBA" id="ARBA00022692"/>
    </source>
</evidence>
<dbReference type="EMBL" id="JAKKSL010000001">
    <property type="protein sequence ID" value="MCI2283315.1"/>
    <property type="molecule type" value="Genomic_DNA"/>
</dbReference>
<evidence type="ECO:0000256" key="7">
    <source>
        <dbReference type="SAM" id="Phobius"/>
    </source>
</evidence>
<keyword evidence="4 7" id="KW-0812">Transmembrane</keyword>
<dbReference type="RefSeq" id="WP_242284693.1">
    <property type="nucleotide sequence ID" value="NZ_JAKKSL010000001.1"/>
</dbReference>
<gene>
    <name evidence="8" type="ORF">L3081_07745</name>
</gene>
<dbReference type="Pfam" id="PF10144">
    <property type="entry name" value="SMP_2"/>
    <property type="match status" value="1"/>
</dbReference>
<name>A0ABS9WZG1_9GAMM</name>
<sequence length="222" mass="25375">MMNKLEQPLYPKISSIYNKILQLVSAILLIVMLLVFLVVNTEKNTQVLEEHFEHIADKFLQQTISGISILLTAHQSSISDKEREAQLQSYLNRIAEADFIKQVHLYDETGLLMLKSAYGGEASSTIKMLYGIDESLKTLNKSNQYVPFIKEIRHEKLLGYVRITIEKSYLTSELAKNNRDSQTSYRLLFIVAGLIGFLLTRGFNRFSRQGYRAPAILPLAKK</sequence>
<organism evidence="8 9">
    <name type="scientific">Colwellia maritima</name>
    <dbReference type="NCBI Taxonomy" id="2912588"/>
    <lineage>
        <taxon>Bacteria</taxon>
        <taxon>Pseudomonadati</taxon>
        <taxon>Pseudomonadota</taxon>
        <taxon>Gammaproteobacteria</taxon>
        <taxon>Alteromonadales</taxon>
        <taxon>Colwelliaceae</taxon>
        <taxon>Colwellia</taxon>
    </lineage>
</organism>
<dbReference type="Proteomes" id="UP001139646">
    <property type="component" value="Unassembled WGS sequence"/>
</dbReference>
<evidence type="ECO:0000256" key="3">
    <source>
        <dbReference type="ARBA" id="ARBA00022475"/>
    </source>
</evidence>
<evidence type="ECO:0000256" key="5">
    <source>
        <dbReference type="ARBA" id="ARBA00022989"/>
    </source>
</evidence>
<evidence type="ECO:0000256" key="6">
    <source>
        <dbReference type="ARBA" id="ARBA00023136"/>
    </source>
</evidence>
<protein>
    <submittedName>
        <fullName evidence="8">Uncharacterized protein</fullName>
    </submittedName>
</protein>